<feature type="domain" description="DUF676" evidence="1">
    <location>
        <begin position="70"/>
        <end position="276"/>
    </location>
</feature>
<dbReference type="InterPro" id="IPR044294">
    <property type="entry name" value="Lipase-like"/>
</dbReference>
<proteinExistence type="predicted"/>
<reference evidence="2" key="1">
    <citation type="submission" date="2023-04" db="EMBL/GenBank/DDBJ databases">
        <authorList>
            <person name="Vijverberg K."/>
            <person name="Xiong W."/>
            <person name="Schranz E."/>
        </authorList>
    </citation>
    <scope>NUCLEOTIDE SEQUENCE</scope>
</reference>
<evidence type="ECO:0000259" key="1">
    <source>
        <dbReference type="Pfam" id="PF05057"/>
    </source>
</evidence>
<organism evidence="2 3">
    <name type="scientific">Lactuca saligna</name>
    <name type="common">Willowleaf lettuce</name>
    <dbReference type="NCBI Taxonomy" id="75948"/>
    <lineage>
        <taxon>Eukaryota</taxon>
        <taxon>Viridiplantae</taxon>
        <taxon>Streptophyta</taxon>
        <taxon>Embryophyta</taxon>
        <taxon>Tracheophyta</taxon>
        <taxon>Spermatophyta</taxon>
        <taxon>Magnoliopsida</taxon>
        <taxon>eudicotyledons</taxon>
        <taxon>Gunneridae</taxon>
        <taxon>Pentapetalae</taxon>
        <taxon>asterids</taxon>
        <taxon>campanulids</taxon>
        <taxon>Asterales</taxon>
        <taxon>Asteraceae</taxon>
        <taxon>Cichorioideae</taxon>
        <taxon>Cichorieae</taxon>
        <taxon>Lactucinae</taxon>
        <taxon>Lactuca</taxon>
    </lineage>
</organism>
<evidence type="ECO:0000313" key="3">
    <source>
        <dbReference type="Proteomes" id="UP001177003"/>
    </source>
</evidence>
<protein>
    <recommendedName>
        <fullName evidence="1">DUF676 domain-containing protein</fullName>
    </recommendedName>
</protein>
<dbReference type="PANTHER" id="PTHR12482:SF41">
    <property type="entry name" value="ALPHA_BETA-HYDROLASES SUPERFAMILY PROTEIN"/>
    <property type="match status" value="1"/>
</dbReference>
<dbReference type="AlphaFoldDB" id="A0AA35YA31"/>
<dbReference type="PANTHER" id="PTHR12482">
    <property type="entry name" value="LIPASE ROG1-RELATED-RELATED"/>
    <property type="match status" value="1"/>
</dbReference>
<name>A0AA35YA31_LACSI</name>
<keyword evidence="3" id="KW-1185">Reference proteome</keyword>
<accession>A0AA35YA31</accession>
<dbReference type="EMBL" id="OX465077">
    <property type="protein sequence ID" value="CAI9266387.1"/>
    <property type="molecule type" value="Genomic_DNA"/>
</dbReference>
<dbReference type="Pfam" id="PF05057">
    <property type="entry name" value="DUF676"/>
    <property type="match status" value="1"/>
</dbReference>
<dbReference type="SUPFAM" id="SSF53474">
    <property type="entry name" value="alpha/beta-Hydrolases"/>
    <property type="match status" value="1"/>
</dbReference>
<sequence>MESEKNLQETIEPKTSDEVAKKLKKINRRSLILNKLRCFGSTDYGYPTVDEVDGDGNLDMQSASTDKKHSPTHLVVMVNGLIGSAHNWRYAAKQFLKNYPDDLIVHCSDRNSSLLTFNGVDVMGNRLANEVASVIKRYPNLEKISFIGHSLGGLVARYAIAKLYGDTQDSRIGGLVPTNFITVATPHLGTGGHRQVPLFGGSNTVEKVAHQISWVLGRTGRHLFLTDKTHGHGHPPLLLQMAEDSQELKFLSALQSFRRHVVYANAHFDHIVGWSTSSIRRRNELPKRKNLVRSSKYPHILKGDRDTTKTIKQESPAPMLLLQPNNFKTATASMEEAMIRGLTKISWERVDVSFKGSKQRYFAHNTIQVNSPWINSDGADIIQHLVDNFQI</sequence>
<gene>
    <name evidence="2" type="ORF">LSALG_LOCUS6949</name>
</gene>
<dbReference type="InterPro" id="IPR029058">
    <property type="entry name" value="AB_hydrolase_fold"/>
</dbReference>
<dbReference type="InterPro" id="IPR007751">
    <property type="entry name" value="DUF676_lipase-like"/>
</dbReference>
<dbReference type="Proteomes" id="UP001177003">
    <property type="component" value="Chromosome 1"/>
</dbReference>
<dbReference type="Gene3D" id="3.40.50.1820">
    <property type="entry name" value="alpha/beta hydrolase"/>
    <property type="match status" value="1"/>
</dbReference>
<evidence type="ECO:0000313" key="2">
    <source>
        <dbReference type="EMBL" id="CAI9266387.1"/>
    </source>
</evidence>